<organism evidence="2 3">
    <name type="scientific">[Candida] arabinofermentans NRRL YB-2248</name>
    <dbReference type="NCBI Taxonomy" id="983967"/>
    <lineage>
        <taxon>Eukaryota</taxon>
        <taxon>Fungi</taxon>
        <taxon>Dikarya</taxon>
        <taxon>Ascomycota</taxon>
        <taxon>Saccharomycotina</taxon>
        <taxon>Pichiomycetes</taxon>
        <taxon>Pichiales</taxon>
        <taxon>Pichiaceae</taxon>
        <taxon>Ogataea</taxon>
        <taxon>Ogataea/Candida clade</taxon>
    </lineage>
</organism>
<dbReference type="Proteomes" id="UP000094801">
    <property type="component" value="Unassembled WGS sequence"/>
</dbReference>
<evidence type="ECO:0000313" key="3">
    <source>
        <dbReference type="Proteomes" id="UP000094801"/>
    </source>
</evidence>
<dbReference type="GO" id="GO:0005829">
    <property type="term" value="C:cytosol"/>
    <property type="evidence" value="ECO:0007669"/>
    <property type="project" value="TreeGrafter"/>
</dbReference>
<dbReference type="SUPFAM" id="SSF55718">
    <property type="entry name" value="SCP-like"/>
    <property type="match status" value="1"/>
</dbReference>
<reference evidence="3" key="1">
    <citation type="submission" date="2016-04" db="EMBL/GenBank/DDBJ databases">
        <title>Comparative genomics of biotechnologically important yeasts.</title>
        <authorList>
            <consortium name="DOE Joint Genome Institute"/>
            <person name="Riley R."/>
            <person name="Haridas S."/>
            <person name="Wolfe K.H."/>
            <person name="Lopes M.R."/>
            <person name="Hittinger C.T."/>
            <person name="Goker M."/>
            <person name="Salamov A."/>
            <person name="Wisecaver J."/>
            <person name="Long T.M."/>
            <person name="Aerts A.L."/>
            <person name="Barry K."/>
            <person name="Choi C."/>
            <person name="Clum A."/>
            <person name="Coughlan A.Y."/>
            <person name="Deshpande S."/>
            <person name="Douglass A.P."/>
            <person name="Hanson S.J."/>
            <person name="Klenk H.-P."/>
            <person name="Labutti K."/>
            <person name="Lapidus A."/>
            <person name="Lindquist E."/>
            <person name="Lipzen A."/>
            <person name="Meier-Kolthoff J.P."/>
            <person name="Ohm R.A."/>
            <person name="Otillar R.P."/>
            <person name="Pangilinan J."/>
            <person name="Peng Y."/>
            <person name="Rokas A."/>
            <person name="Rosa C.A."/>
            <person name="Scheuner C."/>
            <person name="Sibirny A.A."/>
            <person name="Slot J.C."/>
            <person name="Stielow J.B."/>
            <person name="Sun H."/>
            <person name="Kurtzman C.P."/>
            <person name="Blackwell M."/>
            <person name="Grigoriev I.V."/>
            <person name="Jeffries T.W."/>
        </authorList>
    </citation>
    <scope>NUCLEOTIDE SEQUENCE [LARGE SCALE GENOMIC DNA]</scope>
    <source>
        <strain evidence="3">NRRL YB-2248</strain>
    </source>
</reference>
<dbReference type="PANTHER" id="PTHR10094">
    <property type="entry name" value="STEROL CARRIER PROTEIN 2 SCP-2 FAMILY PROTEIN"/>
    <property type="match status" value="1"/>
</dbReference>
<dbReference type="Gene3D" id="3.30.1050.10">
    <property type="entry name" value="SCP2 sterol-binding domain"/>
    <property type="match status" value="1"/>
</dbReference>
<dbReference type="EMBL" id="KV453849">
    <property type="protein sequence ID" value="ODV86791.1"/>
    <property type="molecule type" value="Genomic_DNA"/>
</dbReference>
<feature type="domain" description="SCP2" evidence="1">
    <location>
        <begin position="17"/>
        <end position="118"/>
    </location>
</feature>
<dbReference type="InterPro" id="IPR003033">
    <property type="entry name" value="SCP2_sterol-bd_dom"/>
</dbReference>
<dbReference type="PANTHER" id="PTHR10094:SF25">
    <property type="entry name" value="SCP2 STEROL-BINDING DOMAIN-CONTAINING PROTEIN 1"/>
    <property type="match status" value="1"/>
</dbReference>
<evidence type="ECO:0000259" key="1">
    <source>
        <dbReference type="Pfam" id="PF02036"/>
    </source>
</evidence>
<proteinExistence type="predicted"/>
<name>A0A1E4T4Z3_9ASCO</name>
<dbReference type="InterPro" id="IPR036527">
    <property type="entry name" value="SCP2_sterol-bd_dom_sf"/>
</dbReference>
<keyword evidence="3" id="KW-1185">Reference proteome</keyword>
<gene>
    <name evidence="2" type="ORF">CANARDRAFT_6361</name>
</gene>
<accession>A0A1E4T4Z3</accession>
<evidence type="ECO:0000313" key="2">
    <source>
        <dbReference type="EMBL" id="ODV86791.1"/>
    </source>
</evidence>
<sequence length="127" mass="13933">MPEELKSTPYLNKLAEILSTNNSVKQEAISTLGSKVSFEVSNKKTKTVEYWLLDSKDTGELKKVDSIVDDAQIKIKVADADLKKLIIGKASAQKLFMTGKLKIKGNVMKAANIEKLLKLVGPSKAKL</sequence>
<dbReference type="AlphaFoldDB" id="A0A1E4T4Z3"/>
<protein>
    <recommendedName>
        <fullName evidence="1">SCP2 domain-containing protein</fullName>
    </recommendedName>
</protein>
<dbReference type="STRING" id="983967.A0A1E4T4Z3"/>
<dbReference type="OrthoDB" id="10265837at2759"/>
<dbReference type="Pfam" id="PF02036">
    <property type="entry name" value="SCP2"/>
    <property type="match status" value="1"/>
</dbReference>